<evidence type="ECO:0000256" key="5">
    <source>
        <dbReference type="ARBA" id="ARBA00023157"/>
    </source>
</evidence>
<dbReference type="Proteomes" id="UP000606274">
    <property type="component" value="Unassembled WGS sequence"/>
</dbReference>
<keyword evidence="9" id="KW-1185">Reference proteome</keyword>
<sequence>MMCVRVFLFILFVTALTEAAAVPVYSKSAEASCLRYVRRTCTRDYNPVCTSDGTTYGNECMFCFDKKQKQLNTYIVQKGKC</sequence>
<dbReference type="Gene3D" id="3.30.60.30">
    <property type="match status" value="1"/>
</dbReference>
<dbReference type="PROSITE" id="PS00282">
    <property type="entry name" value="KAZAL_1"/>
    <property type="match status" value="1"/>
</dbReference>
<evidence type="ECO:0000313" key="9">
    <source>
        <dbReference type="Proteomes" id="UP000606274"/>
    </source>
</evidence>
<accession>A0A8T0BJK4</accession>
<dbReference type="GO" id="GO:0005576">
    <property type="term" value="C:extracellular region"/>
    <property type="evidence" value="ECO:0007669"/>
    <property type="project" value="UniProtKB-SubCell"/>
</dbReference>
<keyword evidence="3" id="KW-0646">Protease inhibitor</keyword>
<keyword evidence="2" id="KW-0964">Secreted</keyword>
<keyword evidence="5" id="KW-1015">Disulfide bond</keyword>
<dbReference type="InterPro" id="IPR002350">
    <property type="entry name" value="Kazal_dom"/>
</dbReference>
<evidence type="ECO:0000313" key="8">
    <source>
        <dbReference type="EMBL" id="KAF7707135.1"/>
    </source>
</evidence>
<feature type="domain" description="Kazal-like" evidence="7">
    <location>
        <begin position="27"/>
        <end position="81"/>
    </location>
</feature>
<keyword evidence="4" id="KW-0722">Serine protease inhibitor</keyword>
<evidence type="ECO:0000256" key="3">
    <source>
        <dbReference type="ARBA" id="ARBA00022690"/>
    </source>
</evidence>
<organism evidence="8 9">
    <name type="scientific">Silurus meridionalis</name>
    <name type="common">Southern catfish</name>
    <name type="synonym">Silurus soldatovi meridionalis</name>
    <dbReference type="NCBI Taxonomy" id="175797"/>
    <lineage>
        <taxon>Eukaryota</taxon>
        <taxon>Metazoa</taxon>
        <taxon>Chordata</taxon>
        <taxon>Craniata</taxon>
        <taxon>Vertebrata</taxon>
        <taxon>Euteleostomi</taxon>
        <taxon>Actinopterygii</taxon>
        <taxon>Neopterygii</taxon>
        <taxon>Teleostei</taxon>
        <taxon>Ostariophysi</taxon>
        <taxon>Siluriformes</taxon>
        <taxon>Siluridae</taxon>
        <taxon>Silurus</taxon>
    </lineage>
</organism>
<dbReference type="InterPro" id="IPR051597">
    <property type="entry name" value="Bifunctional_prot_inhibitor"/>
</dbReference>
<dbReference type="PRINTS" id="PR00290">
    <property type="entry name" value="KAZALINHBTR"/>
</dbReference>
<dbReference type="InterPro" id="IPR036058">
    <property type="entry name" value="Kazal_dom_sf"/>
</dbReference>
<feature type="signal peptide" evidence="6">
    <location>
        <begin position="1"/>
        <end position="19"/>
    </location>
</feature>
<name>A0A8T0BJK4_SILME</name>
<dbReference type="SUPFAM" id="SSF100895">
    <property type="entry name" value="Kazal-type serine protease inhibitors"/>
    <property type="match status" value="1"/>
</dbReference>
<dbReference type="PROSITE" id="PS51465">
    <property type="entry name" value="KAZAL_2"/>
    <property type="match status" value="1"/>
</dbReference>
<comment type="subcellular location">
    <subcellularLocation>
        <location evidence="1">Secreted</location>
    </subcellularLocation>
</comment>
<evidence type="ECO:0000259" key="7">
    <source>
        <dbReference type="PROSITE" id="PS51465"/>
    </source>
</evidence>
<reference evidence="8" key="1">
    <citation type="submission" date="2020-08" db="EMBL/GenBank/DDBJ databases">
        <title>Chromosome-level assembly of Southern catfish (Silurus meridionalis) provides insights into visual adaptation to the nocturnal and benthic lifestyles.</title>
        <authorList>
            <person name="Zhang Y."/>
            <person name="Wang D."/>
            <person name="Peng Z."/>
        </authorList>
    </citation>
    <scope>NUCLEOTIDE SEQUENCE</scope>
    <source>
        <strain evidence="8">SWU-2019-XX</strain>
        <tissue evidence="8">Muscle</tissue>
    </source>
</reference>
<feature type="chain" id="PRO_5035753423" description="Kazal-like domain-containing protein" evidence="6">
    <location>
        <begin position="20"/>
        <end position="81"/>
    </location>
</feature>
<proteinExistence type="predicted"/>
<evidence type="ECO:0000256" key="2">
    <source>
        <dbReference type="ARBA" id="ARBA00022525"/>
    </source>
</evidence>
<gene>
    <name evidence="8" type="ORF">HF521_018353</name>
</gene>
<dbReference type="GO" id="GO:0004867">
    <property type="term" value="F:serine-type endopeptidase inhibitor activity"/>
    <property type="evidence" value="ECO:0007669"/>
    <property type="project" value="UniProtKB-KW"/>
</dbReference>
<protein>
    <recommendedName>
        <fullName evidence="7">Kazal-like domain-containing protein</fullName>
    </recommendedName>
</protein>
<evidence type="ECO:0000256" key="1">
    <source>
        <dbReference type="ARBA" id="ARBA00004613"/>
    </source>
</evidence>
<comment type="caution">
    <text evidence="8">The sequence shown here is derived from an EMBL/GenBank/DDBJ whole genome shotgun (WGS) entry which is preliminary data.</text>
</comment>
<evidence type="ECO:0000256" key="4">
    <source>
        <dbReference type="ARBA" id="ARBA00022900"/>
    </source>
</evidence>
<dbReference type="Pfam" id="PF00050">
    <property type="entry name" value="Kazal_1"/>
    <property type="match status" value="1"/>
</dbReference>
<dbReference type="PANTHER" id="PTHR47729:SF1">
    <property type="entry name" value="OVOMUCOID-LIKE-RELATED"/>
    <property type="match status" value="1"/>
</dbReference>
<keyword evidence="6" id="KW-0732">Signal</keyword>
<dbReference type="InterPro" id="IPR001239">
    <property type="entry name" value="Prot_inh_Kazal-m"/>
</dbReference>
<dbReference type="AlphaFoldDB" id="A0A8T0BJK4"/>
<dbReference type="SMART" id="SM00280">
    <property type="entry name" value="KAZAL"/>
    <property type="match status" value="1"/>
</dbReference>
<dbReference type="PANTHER" id="PTHR47729">
    <property type="entry name" value="SERINE PEPTIDASE INHIBITOR, KAZAL TYPE 2, TANDEM DUPLICATE 1-RELATED"/>
    <property type="match status" value="1"/>
</dbReference>
<dbReference type="EMBL" id="JABFDY010000005">
    <property type="protein sequence ID" value="KAF7707135.1"/>
    <property type="molecule type" value="Genomic_DNA"/>
</dbReference>
<evidence type="ECO:0000256" key="6">
    <source>
        <dbReference type="SAM" id="SignalP"/>
    </source>
</evidence>